<gene>
    <name evidence="14 17" type="primary">mrdA</name>
    <name evidence="17" type="ORF">EVB03_02825</name>
</gene>
<evidence type="ECO:0000256" key="14">
    <source>
        <dbReference type="HAMAP-Rule" id="MF_02081"/>
    </source>
</evidence>
<evidence type="ECO:0000256" key="11">
    <source>
        <dbReference type="ARBA" id="ARBA00022989"/>
    </source>
</evidence>
<dbReference type="InterPro" id="IPR050515">
    <property type="entry name" value="Beta-lactam/transpept"/>
</dbReference>
<keyword evidence="8 14" id="KW-0378">Hydrolase</keyword>
<dbReference type="PANTHER" id="PTHR30627">
    <property type="entry name" value="PEPTIDOGLYCAN D,D-TRANSPEPTIDASE"/>
    <property type="match status" value="1"/>
</dbReference>
<feature type="binding site" evidence="14">
    <location>
        <position position="373"/>
    </location>
    <ligand>
        <name>Zn(2+)</name>
        <dbReference type="ChEBI" id="CHEBI:29105"/>
    </ligand>
</feature>
<dbReference type="GO" id="GO:0009002">
    <property type="term" value="F:serine-type D-Ala-D-Ala carboxypeptidase activity"/>
    <property type="evidence" value="ECO:0007669"/>
    <property type="project" value="UniProtKB-UniRule"/>
</dbReference>
<dbReference type="FunFam" id="3.40.710.10:FF:000024">
    <property type="entry name" value="Penicillin-binding protein 2"/>
    <property type="match status" value="1"/>
</dbReference>
<dbReference type="Gene3D" id="3.30.1390.30">
    <property type="entry name" value="Penicillin-binding protein 2a, domain 3"/>
    <property type="match status" value="1"/>
</dbReference>
<dbReference type="GO" id="GO:0071555">
    <property type="term" value="P:cell wall organization"/>
    <property type="evidence" value="ECO:0007669"/>
    <property type="project" value="UniProtKB-KW"/>
</dbReference>
<dbReference type="PANTHER" id="PTHR30627:SF2">
    <property type="entry name" value="PEPTIDOGLYCAN D,D-TRANSPEPTIDASE MRDA"/>
    <property type="match status" value="1"/>
</dbReference>
<proteinExistence type="inferred from homology"/>
<keyword evidence="13 14" id="KW-0961">Cell wall biogenesis/degradation</keyword>
<feature type="active site" description="Acyl-ester intermediate" evidence="14">
    <location>
        <position position="326"/>
    </location>
</feature>
<organism evidence="17 18">
    <name type="scientific">SAR92 clade bacterium</name>
    <dbReference type="NCBI Taxonomy" id="2315479"/>
    <lineage>
        <taxon>Bacteria</taxon>
        <taxon>Pseudomonadati</taxon>
        <taxon>Pseudomonadota</taxon>
        <taxon>Gammaproteobacteria</taxon>
        <taxon>Cellvibrionales</taxon>
        <taxon>Porticoccaceae</taxon>
        <taxon>SAR92 clade</taxon>
    </lineage>
</organism>
<evidence type="ECO:0000256" key="6">
    <source>
        <dbReference type="ARBA" id="ARBA00022670"/>
    </source>
</evidence>
<keyword evidence="11 14" id="KW-1133">Transmembrane helix</keyword>
<dbReference type="Gene3D" id="3.40.710.10">
    <property type="entry name" value="DD-peptidase/beta-lactamase superfamily"/>
    <property type="match status" value="1"/>
</dbReference>
<dbReference type="InterPro" id="IPR005311">
    <property type="entry name" value="PBP_dimer"/>
</dbReference>
<comment type="subcellular location">
    <subcellularLocation>
        <location evidence="14">Cell inner membrane</location>
        <topology evidence="14">Single-pass membrane protein</topology>
    </subcellularLocation>
    <subcellularLocation>
        <location evidence="2">Cell membrane</location>
    </subcellularLocation>
    <subcellularLocation>
        <location evidence="1">Membrane</location>
        <topology evidence="1">Single-pass membrane protein</topology>
    </subcellularLocation>
</comment>
<dbReference type="Gene3D" id="3.90.1310.10">
    <property type="entry name" value="Penicillin-binding protein 2a (Domain 2)"/>
    <property type="match status" value="1"/>
</dbReference>
<dbReference type="SUPFAM" id="SSF56519">
    <property type="entry name" value="Penicillin binding protein dimerisation domain"/>
    <property type="match status" value="1"/>
</dbReference>
<dbReference type="GO" id="GO:0009252">
    <property type="term" value="P:peptidoglycan biosynthetic process"/>
    <property type="evidence" value="ECO:0007669"/>
    <property type="project" value="UniProtKB-UniRule"/>
</dbReference>
<comment type="cofactor">
    <cofactor evidence="14">
        <name>Zn(2+)</name>
        <dbReference type="ChEBI" id="CHEBI:29105"/>
    </cofactor>
    <text evidence="14">Binds one Zn(2+) ion per subunit.</text>
</comment>
<dbReference type="SUPFAM" id="SSF56601">
    <property type="entry name" value="beta-lactamase/transpeptidase-like"/>
    <property type="match status" value="1"/>
</dbReference>
<feature type="binding site" evidence="14">
    <location>
        <position position="350"/>
    </location>
    <ligand>
        <name>Zn(2+)</name>
        <dbReference type="ChEBI" id="CHEBI:29105"/>
    </ligand>
</feature>
<evidence type="ECO:0000256" key="5">
    <source>
        <dbReference type="ARBA" id="ARBA00022645"/>
    </source>
</evidence>
<sequence>MEHEAAFSDPTRERNIFVGRIIIASFFVVVMALVILARYADLQVTQHQDFVTNSDNNRVHIRPVAPARGVIYDRNGEILADNRPTSNLTIIRERTKDLNNLITKIGSLIQLSDADIKRFYKRLERRRPFEQTPLKFNLSAEEQAILAVNEYLLEGIKVSARLTRSYPKGELFAHAVGYVGRINERELGAIDSIKYSGTDSIGKIGLEKFYEQYLLGEVGSEHVETNAKGRVMRVLDQTDPIAGNDLVLHLDSRLQQISHDAFDGERGALIAMDIKNGGILAMVSAPSYDPNLFVSGISQKNYDLLVNSTDKPLFNRAIRGQYPPGSTVKPLFGLIGLTNKNITTDTKIEDPGFFIMEGIERPWRDHNSKRGGHGSDVDLAEAIIESCDVFFYKMGIKTGIDALSSQSAIFGLGAKTGIDLPGEVSGIMPTRKWKKESRNATWYNGDTINMSIGQGFMLTTPLQLAVMTSRIASKGNIVQPQIVKSINNKAQPTILLPNASKIDEKHWTYIHRAMKDVVHSTKGTAKSISSGLLYQIAGKTGTAQVISINADEDYDKSKLNKRQWDHALFVAFAPAENPEIAIGLIVENGEHGSSVAAPIARKVLDAYMSNRADREKQLVSKSKILETEQGYLAYAE</sequence>
<dbReference type="GO" id="GO:0008270">
    <property type="term" value="F:zinc ion binding"/>
    <property type="evidence" value="ECO:0007669"/>
    <property type="project" value="UniProtKB-UniRule"/>
</dbReference>
<evidence type="ECO:0000259" key="15">
    <source>
        <dbReference type="Pfam" id="PF00905"/>
    </source>
</evidence>
<keyword evidence="6 14" id="KW-0645">Protease</keyword>
<comment type="pathway">
    <text evidence="14">Cell wall biogenesis; peptidoglycan biosynthesis.</text>
</comment>
<dbReference type="EMBL" id="SHBP01000003">
    <property type="protein sequence ID" value="RZO20661.1"/>
    <property type="molecule type" value="Genomic_DNA"/>
</dbReference>
<reference evidence="17 18" key="1">
    <citation type="submission" date="2019-02" db="EMBL/GenBank/DDBJ databases">
        <title>Prokaryotic population dynamics and viral predation in marine succession experiment using metagenomics: the confinement effect.</title>
        <authorList>
            <person name="Haro-Moreno J.M."/>
            <person name="Rodriguez-Valera F."/>
            <person name="Lopez-Perez M."/>
        </authorList>
    </citation>
    <scope>NUCLEOTIDE SEQUENCE [LARGE SCALE GENOMIC DNA]</scope>
    <source>
        <strain evidence="17">MED-G170</strain>
    </source>
</reference>
<feature type="binding site" evidence="14">
    <location>
        <position position="387"/>
    </location>
    <ligand>
        <name>Zn(2+)</name>
        <dbReference type="ChEBI" id="CHEBI:29105"/>
    </ligand>
</feature>
<dbReference type="Pfam" id="PF00905">
    <property type="entry name" value="Transpeptidase"/>
    <property type="match status" value="1"/>
</dbReference>
<keyword evidence="4 14" id="KW-0997">Cell inner membrane</keyword>
<protein>
    <recommendedName>
        <fullName evidence="14">Peptidoglycan D,D-transpeptidase MrdA</fullName>
        <ecNumber evidence="14">3.4.16.4</ecNumber>
    </recommendedName>
    <alternativeName>
        <fullName evidence="14">Penicillin-binding protein 2</fullName>
        <shortName evidence="14">PBP-2</shortName>
    </alternativeName>
</protein>
<keyword evidence="5 14" id="KW-0121">Carboxypeptidase</keyword>
<name>A0A520MHJ9_9GAMM</name>
<evidence type="ECO:0000256" key="7">
    <source>
        <dbReference type="ARBA" id="ARBA00022692"/>
    </source>
</evidence>
<keyword evidence="10 14" id="KW-0573">Peptidoglycan synthesis</keyword>
<comment type="similarity">
    <text evidence="14">Belongs to the transpeptidase family. MrdA subfamily.</text>
</comment>
<dbReference type="Pfam" id="PF03717">
    <property type="entry name" value="PBP_dimer"/>
    <property type="match status" value="1"/>
</dbReference>
<dbReference type="GO" id="GO:0071972">
    <property type="term" value="F:peptidoglycan L,D-transpeptidase activity"/>
    <property type="evidence" value="ECO:0007669"/>
    <property type="project" value="TreeGrafter"/>
</dbReference>
<dbReference type="InterPro" id="IPR001460">
    <property type="entry name" value="PCN-bd_Tpept"/>
</dbReference>
<evidence type="ECO:0000313" key="17">
    <source>
        <dbReference type="EMBL" id="RZO20661.1"/>
    </source>
</evidence>
<evidence type="ECO:0000256" key="12">
    <source>
        <dbReference type="ARBA" id="ARBA00023136"/>
    </source>
</evidence>
<keyword evidence="3 14" id="KW-1003">Cell membrane</keyword>
<dbReference type="GO" id="GO:0006508">
    <property type="term" value="P:proteolysis"/>
    <property type="evidence" value="ECO:0007669"/>
    <property type="project" value="UniProtKB-KW"/>
</dbReference>
<dbReference type="GO" id="GO:0008360">
    <property type="term" value="P:regulation of cell shape"/>
    <property type="evidence" value="ECO:0007669"/>
    <property type="project" value="UniProtKB-KW"/>
</dbReference>
<dbReference type="GO" id="GO:0005886">
    <property type="term" value="C:plasma membrane"/>
    <property type="evidence" value="ECO:0007669"/>
    <property type="project" value="UniProtKB-SubCell"/>
</dbReference>
<evidence type="ECO:0000313" key="18">
    <source>
        <dbReference type="Proteomes" id="UP000315889"/>
    </source>
</evidence>
<evidence type="ECO:0000256" key="2">
    <source>
        <dbReference type="ARBA" id="ARBA00004236"/>
    </source>
</evidence>
<dbReference type="UniPathway" id="UPA00219"/>
<evidence type="ECO:0000256" key="1">
    <source>
        <dbReference type="ARBA" id="ARBA00004167"/>
    </source>
</evidence>
<evidence type="ECO:0000259" key="16">
    <source>
        <dbReference type="Pfam" id="PF03717"/>
    </source>
</evidence>
<dbReference type="InterPro" id="IPR036138">
    <property type="entry name" value="PBP_dimer_sf"/>
</dbReference>
<dbReference type="AlphaFoldDB" id="A0A520MHJ9"/>
<feature type="binding site" evidence="14">
    <location>
        <position position="365"/>
    </location>
    <ligand>
        <name>Zn(2+)</name>
        <dbReference type="ChEBI" id="CHEBI:29105"/>
    </ligand>
</feature>
<accession>A0A520MHJ9</accession>
<dbReference type="Proteomes" id="UP000315889">
    <property type="component" value="Unassembled WGS sequence"/>
</dbReference>
<dbReference type="EC" id="3.4.16.4" evidence="14"/>
<evidence type="ECO:0000256" key="9">
    <source>
        <dbReference type="ARBA" id="ARBA00022960"/>
    </source>
</evidence>
<keyword evidence="12 14" id="KW-0472">Membrane</keyword>
<dbReference type="GO" id="GO:0008658">
    <property type="term" value="F:penicillin binding"/>
    <property type="evidence" value="ECO:0007669"/>
    <property type="project" value="UniProtKB-UniRule"/>
</dbReference>
<keyword evidence="14" id="KW-0479">Metal-binding</keyword>
<evidence type="ECO:0000256" key="13">
    <source>
        <dbReference type="ARBA" id="ARBA00023316"/>
    </source>
</evidence>
<comment type="function">
    <text evidence="14">Catalyzes cross-linking of the peptidoglycan cell wall.</text>
</comment>
<dbReference type="InterPro" id="IPR012338">
    <property type="entry name" value="Beta-lactam/transpept-like"/>
</dbReference>
<evidence type="ECO:0000256" key="4">
    <source>
        <dbReference type="ARBA" id="ARBA00022519"/>
    </source>
</evidence>
<keyword evidence="7 14" id="KW-0812">Transmembrane</keyword>
<keyword evidence="9 14" id="KW-0133">Cell shape</keyword>
<dbReference type="NCBIfam" id="TIGR03423">
    <property type="entry name" value="pbp2_mrdA"/>
    <property type="match status" value="1"/>
</dbReference>
<evidence type="ECO:0000256" key="8">
    <source>
        <dbReference type="ARBA" id="ARBA00022801"/>
    </source>
</evidence>
<dbReference type="HAMAP" id="MF_02081">
    <property type="entry name" value="MrdA_transpept"/>
    <property type="match status" value="1"/>
</dbReference>
<feature type="domain" description="Penicillin-binding protein transpeptidase" evidence="15">
    <location>
        <begin position="267"/>
        <end position="604"/>
    </location>
</feature>
<feature type="domain" description="Penicillin-binding protein dimerisation" evidence="16">
    <location>
        <begin position="64"/>
        <end position="234"/>
    </location>
</feature>
<comment type="catalytic activity">
    <reaction evidence="14">
        <text>Preferential cleavage: (Ac)2-L-Lys-D-Ala-|-D-Ala. Also transpeptidation of peptidyl-alanyl moieties that are N-acyl substituents of D-alanine.</text>
        <dbReference type="EC" id="3.4.16.4"/>
    </reaction>
</comment>
<keyword evidence="14" id="KW-0862">Zinc</keyword>
<feature type="transmembrane region" description="Helical" evidence="14">
    <location>
        <begin position="21"/>
        <end position="40"/>
    </location>
</feature>
<comment type="caution">
    <text evidence="17">The sequence shown here is derived from an EMBL/GenBank/DDBJ whole genome shotgun (WGS) entry which is preliminary data.</text>
</comment>
<evidence type="ECO:0000256" key="3">
    <source>
        <dbReference type="ARBA" id="ARBA00022475"/>
    </source>
</evidence>
<evidence type="ECO:0000256" key="10">
    <source>
        <dbReference type="ARBA" id="ARBA00022984"/>
    </source>
</evidence>
<dbReference type="InterPro" id="IPR017790">
    <property type="entry name" value="Penicillin-binding_protein_2"/>
</dbReference>